<evidence type="ECO:0000313" key="3">
    <source>
        <dbReference type="Proteomes" id="UP001521222"/>
    </source>
</evidence>
<keyword evidence="3" id="KW-1185">Reference proteome</keyword>
<dbReference type="Gene3D" id="3.40.50.1110">
    <property type="entry name" value="SGNH hydrolase"/>
    <property type="match status" value="1"/>
</dbReference>
<dbReference type="SUPFAM" id="SSF52266">
    <property type="entry name" value="SGNH hydrolase"/>
    <property type="match status" value="1"/>
</dbReference>
<dbReference type="Proteomes" id="UP001521222">
    <property type="component" value="Unassembled WGS sequence"/>
</dbReference>
<dbReference type="InterPro" id="IPR036514">
    <property type="entry name" value="SGNH_hydro_sf"/>
</dbReference>
<organism evidence="2 3">
    <name type="scientific">Nothophoma quercina</name>
    <dbReference type="NCBI Taxonomy" id="749835"/>
    <lineage>
        <taxon>Eukaryota</taxon>
        <taxon>Fungi</taxon>
        <taxon>Dikarya</taxon>
        <taxon>Ascomycota</taxon>
        <taxon>Pezizomycotina</taxon>
        <taxon>Dothideomycetes</taxon>
        <taxon>Pleosporomycetidae</taxon>
        <taxon>Pleosporales</taxon>
        <taxon>Pleosporineae</taxon>
        <taxon>Didymellaceae</taxon>
        <taxon>Nothophoma</taxon>
    </lineage>
</organism>
<evidence type="ECO:0000313" key="2">
    <source>
        <dbReference type="EMBL" id="KAL1609736.1"/>
    </source>
</evidence>
<dbReference type="PANTHER" id="PTHR43695">
    <property type="entry name" value="PUTATIVE (AFU_ORTHOLOGUE AFUA_2G17250)-RELATED"/>
    <property type="match status" value="1"/>
</dbReference>
<dbReference type="InterPro" id="IPR013830">
    <property type="entry name" value="SGNH_hydro"/>
</dbReference>
<gene>
    <name evidence="2" type="ORF">SLS59_001246</name>
</gene>
<feature type="domain" description="SGNH hydrolase-type esterase" evidence="1">
    <location>
        <begin position="32"/>
        <end position="207"/>
    </location>
</feature>
<name>A0ABR3RZ84_9PLEO</name>
<sequence length="247" mass="25855">MRFALLSFLPAALALPAALKSRADGPVYWLLAGDSTTATNGGWGDAFLATTVAEGSSGKNYGHSGATTKSFRAGGDWGEVIDEVGTHKDDYKVYVTIQFGHNDQKATSGVTLADYKTNLAKFASEASSAGATPILVTPLTRRTFSGGKVVENLANETAATIEVAEANSLHWINLNEASTKYVNAIGSSAADKYNLASGDRTHVNEWGGVVFARIVSDLLVGKYPGEFESVTKKNETLSALIAAGTAA</sequence>
<dbReference type="Pfam" id="PF13472">
    <property type="entry name" value="Lipase_GDSL_2"/>
    <property type="match status" value="1"/>
</dbReference>
<proteinExistence type="predicted"/>
<dbReference type="CDD" id="cd01821">
    <property type="entry name" value="Rhamnogalacturan_acetylesterase_like"/>
    <property type="match status" value="1"/>
</dbReference>
<reference evidence="2 3" key="1">
    <citation type="submission" date="2024-02" db="EMBL/GenBank/DDBJ databases">
        <title>De novo assembly and annotation of 12 fungi associated with fruit tree decline syndrome in Ontario, Canada.</title>
        <authorList>
            <person name="Sulman M."/>
            <person name="Ellouze W."/>
            <person name="Ilyukhin E."/>
        </authorList>
    </citation>
    <scope>NUCLEOTIDE SEQUENCE [LARGE SCALE GENOMIC DNA]</scope>
    <source>
        <strain evidence="2 3">M97-236</strain>
    </source>
</reference>
<dbReference type="PANTHER" id="PTHR43695:SF2">
    <property type="entry name" value="PUTATIVE (AFU_ORTHOLOGUE AFUA_2G17250)-RELATED"/>
    <property type="match status" value="1"/>
</dbReference>
<accession>A0ABR3RZ84</accession>
<evidence type="ECO:0000259" key="1">
    <source>
        <dbReference type="Pfam" id="PF13472"/>
    </source>
</evidence>
<dbReference type="InterPro" id="IPR037459">
    <property type="entry name" value="RhgT-like"/>
</dbReference>
<comment type="caution">
    <text evidence="2">The sequence shown here is derived from an EMBL/GenBank/DDBJ whole genome shotgun (WGS) entry which is preliminary data.</text>
</comment>
<protein>
    <recommendedName>
        <fullName evidence="1">SGNH hydrolase-type esterase domain-containing protein</fullName>
    </recommendedName>
</protein>
<dbReference type="EMBL" id="JAKIXB020000003">
    <property type="protein sequence ID" value="KAL1609736.1"/>
    <property type="molecule type" value="Genomic_DNA"/>
</dbReference>